<dbReference type="PANTHER" id="PTHR12176">
    <property type="entry name" value="SAM-DEPENDENT METHYLTRANSFERASE SUPERFAMILY PROTEIN"/>
    <property type="match status" value="1"/>
</dbReference>
<keyword evidence="3" id="KW-0808">Transferase</keyword>
<dbReference type="PANTHER" id="PTHR12176:SF84">
    <property type="entry name" value="METHYLTRANSFERASE DOMAIN-CONTAINING PROTEIN"/>
    <property type="match status" value="1"/>
</dbReference>
<reference evidence="4" key="1">
    <citation type="journal article" date="2020" name="Stud. Mycol.">
        <title>101 Dothideomycetes genomes: a test case for predicting lifestyles and emergence of pathogens.</title>
        <authorList>
            <person name="Haridas S."/>
            <person name="Albert R."/>
            <person name="Binder M."/>
            <person name="Bloem J."/>
            <person name="Labutti K."/>
            <person name="Salamov A."/>
            <person name="Andreopoulos B."/>
            <person name="Baker S."/>
            <person name="Barry K."/>
            <person name="Bills G."/>
            <person name="Bluhm B."/>
            <person name="Cannon C."/>
            <person name="Castanera R."/>
            <person name="Culley D."/>
            <person name="Daum C."/>
            <person name="Ezra D."/>
            <person name="Gonzalez J."/>
            <person name="Henrissat B."/>
            <person name="Kuo A."/>
            <person name="Liang C."/>
            <person name="Lipzen A."/>
            <person name="Lutzoni F."/>
            <person name="Magnuson J."/>
            <person name="Mondo S."/>
            <person name="Nolan M."/>
            <person name="Ohm R."/>
            <person name="Pangilinan J."/>
            <person name="Park H.-J."/>
            <person name="Ramirez L."/>
            <person name="Alfaro M."/>
            <person name="Sun H."/>
            <person name="Tritt A."/>
            <person name="Yoshinaga Y."/>
            <person name="Zwiers L.-H."/>
            <person name="Turgeon B."/>
            <person name="Goodwin S."/>
            <person name="Spatafora J."/>
            <person name="Crous P."/>
            <person name="Grigoriev I."/>
        </authorList>
    </citation>
    <scope>NUCLEOTIDE SEQUENCE</scope>
    <source>
        <strain evidence="4">CBS 175.79</strain>
    </source>
</reference>
<dbReference type="EMBL" id="ML978067">
    <property type="protein sequence ID" value="KAF2018678.1"/>
    <property type="molecule type" value="Genomic_DNA"/>
</dbReference>
<gene>
    <name evidence="4" type="ORF">BU24DRAFT_101967</name>
</gene>
<dbReference type="InterPro" id="IPR029063">
    <property type="entry name" value="SAM-dependent_MTases_sf"/>
</dbReference>
<organism evidence="4 5">
    <name type="scientific">Aaosphaeria arxii CBS 175.79</name>
    <dbReference type="NCBI Taxonomy" id="1450172"/>
    <lineage>
        <taxon>Eukaryota</taxon>
        <taxon>Fungi</taxon>
        <taxon>Dikarya</taxon>
        <taxon>Ascomycota</taxon>
        <taxon>Pezizomycotina</taxon>
        <taxon>Dothideomycetes</taxon>
        <taxon>Pleosporomycetidae</taxon>
        <taxon>Pleosporales</taxon>
        <taxon>Pleosporales incertae sedis</taxon>
        <taxon>Aaosphaeria</taxon>
    </lineage>
</organism>
<name>A0A6A5XZE3_9PLEO</name>
<dbReference type="Gene3D" id="3.40.50.150">
    <property type="entry name" value="Vaccinia Virus protein VP39"/>
    <property type="match status" value="1"/>
</dbReference>
<evidence type="ECO:0000256" key="2">
    <source>
        <dbReference type="ARBA" id="ARBA00022603"/>
    </source>
</evidence>
<protein>
    <recommendedName>
        <fullName evidence="6">Methyltransferase domain-containing protein</fullName>
    </recommendedName>
</protein>
<evidence type="ECO:0000256" key="1">
    <source>
        <dbReference type="ARBA" id="ARBA00008361"/>
    </source>
</evidence>
<dbReference type="GO" id="GO:0008168">
    <property type="term" value="F:methyltransferase activity"/>
    <property type="evidence" value="ECO:0007669"/>
    <property type="project" value="UniProtKB-KW"/>
</dbReference>
<proteinExistence type="inferred from homology"/>
<dbReference type="RefSeq" id="XP_033387017.1">
    <property type="nucleotide sequence ID" value="XM_033520708.1"/>
</dbReference>
<evidence type="ECO:0000313" key="4">
    <source>
        <dbReference type="EMBL" id="KAF2018678.1"/>
    </source>
</evidence>
<dbReference type="GeneID" id="54278105"/>
<keyword evidence="5" id="KW-1185">Reference proteome</keyword>
<dbReference type="Proteomes" id="UP000799778">
    <property type="component" value="Unassembled WGS sequence"/>
</dbReference>
<dbReference type="InterPro" id="IPR051419">
    <property type="entry name" value="Lys/N-term_MeTrsfase_sf"/>
</dbReference>
<evidence type="ECO:0000313" key="5">
    <source>
        <dbReference type="Proteomes" id="UP000799778"/>
    </source>
</evidence>
<dbReference type="GO" id="GO:0032259">
    <property type="term" value="P:methylation"/>
    <property type="evidence" value="ECO:0007669"/>
    <property type="project" value="UniProtKB-KW"/>
</dbReference>
<evidence type="ECO:0000256" key="3">
    <source>
        <dbReference type="ARBA" id="ARBA00022679"/>
    </source>
</evidence>
<evidence type="ECO:0008006" key="6">
    <source>
        <dbReference type="Google" id="ProtNLM"/>
    </source>
</evidence>
<accession>A0A6A5XZE3</accession>
<keyword evidence="2" id="KW-0489">Methyltransferase</keyword>
<dbReference type="AlphaFoldDB" id="A0A6A5XZE3"/>
<dbReference type="OrthoDB" id="411785at2759"/>
<dbReference type="SUPFAM" id="SSF53335">
    <property type="entry name" value="S-adenosyl-L-methionine-dependent methyltransferases"/>
    <property type="match status" value="1"/>
</dbReference>
<comment type="similarity">
    <text evidence="1">Belongs to the methyltransferase superfamily.</text>
</comment>
<sequence>MAPQPPSFGSQKYWETRFASNSQPFEWLEAPSALDTYLLEAFKTSGDKKPEILHIGCGTSLLSHHLCELVGDPERIHNIDYSPIAIDIGKKREIEAHSTHTGQEPPGSPPKSPQPKYMRWSAIDLLDPNSLLEVCNEASYSVFVDKSTSDSISCADDVDIKLPYSINTSKSPIRSGLNVSPEAIHPLHILAIHLAFLAKPKARWLALSYSLDRFPFLQPPLKASGTGSSRTDDLDDIPKNIIDNGLPDPALLWKLIKTHEIEVPSEQPNQPKISHLLYILQRTDVPLFVIDQSIDNVI</sequence>